<evidence type="ECO:0000313" key="2">
    <source>
        <dbReference type="EMBL" id="ADV67801.1"/>
    </source>
</evidence>
<accession>E8U9R2</accession>
<sequence length="133" mass="14600">MSGRTLLTAEHALDLTRVLGSFTTEVRVGRPQDRRRYDVALTVLASFAVVSSFVLRDAQTPLLAWAPLGFVALGLLLGVLEVRARREVHFEVCVHLQRPGGLPDRAIVHRTASALEAKLLCVTLEHLARNANP</sequence>
<dbReference type="STRING" id="709986.Deima_2161"/>
<keyword evidence="1" id="KW-0472">Membrane</keyword>
<dbReference type="Proteomes" id="UP000008635">
    <property type="component" value="Chromosome"/>
</dbReference>
<gene>
    <name evidence="2" type="ordered locus">Deima_2161</name>
</gene>
<dbReference type="HOGENOM" id="CLU_1903247_0_0_0"/>
<reference evidence="2 3" key="1">
    <citation type="journal article" date="2011" name="Stand. Genomic Sci.">
        <title>Complete genome sequence of Deinococcus maricopensis type strain (LB-34).</title>
        <authorList>
            <person name="Pukall R."/>
            <person name="Zeytun A."/>
            <person name="Lucas S."/>
            <person name="Lapidus A."/>
            <person name="Hammon N."/>
            <person name="Deshpande S."/>
            <person name="Nolan M."/>
            <person name="Cheng J.F."/>
            <person name="Pitluck S."/>
            <person name="Liolios K."/>
            <person name="Pagani I."/>
            <person name="Mikhailova N."/>
            <person name="Ivanova N."/>
            <person name="Mavromatis K."/>
            <person name="Pati A."/>
            <person name="Tapia R."/>
            <person name="Han C."/>
            <person name="Goodwin L."/>
            <person name="Chen A."/>
            <person name="Palaniappan K."/>
            <person name="Land M."/>
            <person name="Hauser L."/>
            <person name="Chang Y.J."/>
            <person name="Jeffries C.D."/>
            <person name="Brambilla E.M."/>
            <person name="Rohde M."/>
            <person name="Goker M."/>
            <person name="Detter J.C."/>
            <person name="Woyke T."/>
            <person name="Bristow J."/>
            <person name="Eisen J.A."/>
            <person name="Markowitz V."/>
            <person name="Hugenholtz P."/>
            <person name="Kyrpides N.C."/>
            <person name="Klenk H.P."/>
        </authorList>
    </citation>
    <scope>NUCLEOTIDE SEQUENCE [LARGE SCALE GENOMIC DNA]</scope>
    <source>
        <strain evidence="3">DSM 21211 / LMG 22137 / NRRL B-23946 / LB-34</strain>
    </source>
</reference>
<evidence type="ECO:0000256" key="1">
    <source>
        <dbReference type="SAM" id="Phobius"/>
    </source>
</evidence>
<keyword evidence="1" id="KW-1133">Transmembrane helix</keyword>
<keyword evidence="3" id="KW-1185">Reference proteome</keyword>
<feature type="transmembrane region" description="Helical" evidence="1">
    <location>
        <begin position="37"/>
        <end position="56"/>
    </location>
</feature>
<evidence type="ECO:0000313" key="3">
    <source>
        <dbReference type="Proteomes" id="UP000008635"/>
    </source>
</evidence>
<dbReference type="AlphaFoldDB" id="E8U9R2"/>
<name>E8U9R2_DEIML</name>
<keyword evidence="1" id="KW-0812">Transmembrane</keyword>
<feature type="transmembrane region" description="Helical" evidence="1">
    <location>
        <begin position="62"/>
        <end position="80"/>
    </location>
</feature>
<dbReference type="EMBL" id="CP002454">
    <property type="protein sequence ID" value="ADV67801.1"/>
    <property type="molecule type" value="Genomic_DNA"/>
</dbReference>
<reference evidence="3" key="2">
    <citation type="submission" date="2011-01" db="EMBL/GenBank/DDBJ databases">
        <title>The complete genome of Deinococcus maricopensis DSM 21211.</title>
        <authorList>
            <consortium name="US DOE Joint Genome Institute (JGI-PGF)"/>
            <person name="Lucas S."/>
            <person name="Copeland A."/>
            <person name="Lapidus A."/>
            <person name="Goodwin L."/>
            <person name="Pitluck S."/>
            <person name="Kyrpides N."/>
            <person name="Mavromatis K."/>
            <person name="Pagani I."/>
            <person name="Ivanova N."/>
            <person name="Ovchinnikova G."/>
            <person name="Zeytun A."/>
            <person name="Detter J.C."/>
            <person name="Han C."/>
            <person name="Land M."/>
            <person name="Hauser L."/>
            <person name="Markowitz V."/>
            <person name="Cheng J.-F."/>
            <person name="Hugenholtz P."/>
            <person name="Woyke T."/>
            <person name="Wu D."/>
            <person name="Pukall R."/>
            <person name="Gehrich-Schroeter G."/>
            <person name="Brambilla E."/>
            <person name="Klenk H.-P."/>
            <person name="Eisen J.A."/>
        </authorList>
    </citation>
    <scope>NUCLEOTIDE SEQUENCE [LARGE SCALE GENOMIC DNA]</scope>
    <source>
        <strain evidence="3">DSM 21211 / LMG 22137 / NRRL B-23946 / LB-34</strain>
    </source>
</reference>
<protein>
    <submittedName>
        <fullName evidence="2">Uncharacterized protein</fullName>
    </submittedName>
</protein>
<dbReference type="KEGG" id="dmr:Deima_2161"/>
<proteinExistence type="predicted"/>
<organism evidence="2 3">
    <name type="scientific">Deinococcus maricopensis (strain DSM 21211 / LMG 22137 / NRRL B-23946 / LB-34)</name>
    <dbReference type="NCBI Taxonomy" id="709986"/>
    <lineage>
        <taxon>Bacteria</taxon>
        <taxon>Thermotogati</taxon>
        <taxon>Deinococcota</taxon>
        <taxon>Deinococci</taxon>
        <taxon>Deinococcales</taxon>
        <taxon>Deinococcaceae</taxon>
        <taxon>Deinococcus</taxon>
    </lineage>
</organism>